<evidence type="ECO:0000313" key="2">
    <source>
        <dbReference type="EMBL" id="MBR7827945.1"/>
    </source>
</evidence>
<dbReference type="Proteomes" id="UP000676325">
    <property type="component" value="Unassembled WGS sequence"/>
</dbReference>
<feature type="compositionally biased region" description="Polar residues" evidence="1">
    <location>
        <begin position="87"/>
        <end position="100"/>
    </location>
</feature>
<reference evidence="2" key="1">
    <citation type="submission" date="2021-04" db="EMBL/GenBank/DDBJ databases">
        <title>Genome based classification of Actinospica acidithermotolerans sp. nov., an actinobacterium isolated from an Indonesian hot spring.</title>
        <authorList>
            <person name="Kusuma A.B."/>
            <person name="Putra K.E."/>
            <person name="Nafisah S."/>
            <person name="Loh J."/>
            <person name="Nouioui I."/>
            <person name="Goodfellow M."/>
        </authorList>
    </citation>
    <scope>NUCLEOTIDE SEQUENCE</scope>
    <source>
        <strain evidence="2">MGRD01-02</strain>
    </source>
</reference>
<accession>A0A941E7W1</accession>
<evidence type="ECO:0000256" key="1">
    <source>
        <dbReference type="SAM" id="MobiDB-lite"/>
    </source>
</evidence>
<gene>
    <name evidence="2" type="ORF">KDK95_16635</name>
</gene>
<protein>
    <submittedName>
        <fullName evidence="2">Uncharacterized protein</fullName>
    </submittedName>
</protein>
<dbReference type="EMBL" id="JAGSOH010000045">
    <property type="protein sequence ID" value="MBR7827945.1"/>
    <property type="molecule type" value="Genomic_DNA"/>
</dbReference>
<dbReference type="AlphaFoldDB" id="A0A941E7W1"/>
<sequence>MNTRFVPGAVCFGFEAAVVVGGFEATVGTAAATCAGPEDLEAAGEGRVESKPVLGAASVLSITADPLLAVVPAPITTPTTPTRIRKQSTAPTQINTISAG</sequence>
<dbReference type="RefSeq" id="WP_212519086.1">
    <property type="nucleotide sequence ID" value="NZ_JAGSOH010000045.1"/>
</dbReference>
<proteinExistence type="predicted"/>
<organism evidence="2 3">
    <name type="scientific">Actinospica acidithermotolerans</name>
    <dbReference type="NCBI Taxonomy" id="2828514"/>
    <lineage>
        <taxon>Bacteria</taxon>
        <taxon>Bacillati</taxon>
        <taxon>Actinomycetota</taxon>
        <taxon>Actinomycetes</taxon>
        <taxon>Catenulisporales</taxon>
        <taxon>Actinospicaceae</taxon>
        <taxon>Actinospica</taxon>
    </lineage>
</organism>
<comment type="caution">
    <text evidence="2">The sequence shown here is derived from an EMBL/GenBank/DDBJ whole genome shotgun (WGS) entry which is preliminary data.</text>
</comment>
<feature type="region of interest" description="Disordered" evidence="1">
    <location>
        <begin position="78"/>
        <end position="100"/>
    </location>
</feature>
<evidence type="ECO:0000313" key="3">
    <source>
        <dbReference type="Proteomes" id="UP000676325"/>
    </source>
</evidence>
<name>A0A941E7W1_9ACTN</name>
<keyword evidence="3" id="KW-1185">Reference proteome</keyword>